<gene>
    <name evidence="1" type="ORF">S01H4_62013</name>
</gene>
<feature type="non-terminal residue" evidence="1">
    <location>
        <position position="163"/>
    </location>
</feature>
<protein>
    <submittedName>
        <fullName evidence="1">Uncharacterized protein</fullName>
    </submittedName>
</protein>
<sequence>KLIKEASYITKIKEPIITDDKVYKVTLNDAAKKDYYYKKIKMNVIVSGKDLAPYFAPCKIHLRCEQGMKMCQSCKLGLAGGELDVEFSPVHNEILQLINCSEEKQKILIRQKAGLAKCNRFEVDVKEIINIEEMRVIPEIDYVAKDTDYVTRQIYYIGYGIKT</sequence>
<evidence type="ECO:0000313" key="1">
    <source>
        <dbReference type="EMBL" id="GAH15561.1"/>
    </source>
</evidence>
<organism evidence="1">
    <name type="scientific">marine sediment metagenome</name>
    <dbReference type="NCBI Taxonomy" id="412755"/>
    <lineage>
        <taxon>unclassified sequences</taxon>
        <taxon>metagenomes</taxon>
        <taxon>ecological metagenomes</taxon>
    </lineage>
</organism>
<proteinExistence type="predicted"/>
<comment type="caution">
    <text evidence="1">The sequence shown here is derived from an EMBL/GenBank/DDBJ whole genome shotgun (WGS) entry which is preliminary data.</text>
</comment>
<accession>X1D4A0</accession>
<reference evidence="1" key="1">
    <citation type="journal article" date="2014" name="Front. Microbiol.">
        <title>High frequency of phylogenetically diverse reductive dehalogenase-homologous genes in deep subseafloor sedimentary metagenomes.</title>
        <authorList>
            <person name="Kawai M."/>
            <person name="Futagami T."/>
            <person name="Toyoda A."/>
            <person name="Takaki Y."/>
            <person name="Nishi S."/>
            <person name="Hori S."/>
            <person name="Arai W."/>
            <person name="Tsubouchi T."/>
            <person name="Morono Y."/>
            <person name="Uchiyama I."/>
            <person name="Ito T."/>
            <person name="Fujiyama A."/>
            <person name="Inagaki F."/>
            <person name="Takami H."/>
        </authorList>
    </citation>
    <scope>NUCLEOTIDE SEQUENCE</scope>
    <source>
        <strain evidence="1">Expedition CK06-06</strain>
    </source>
</reference>
<dbReference type="EMBL" id="BART01036901">
    <property type="protein sequence ID" value="GAH15561.1"/>
    <property type="molecule type" value="Genomic_DNA"/>
</dbReference>
<feature type="non-terminal residue" evidence="1">
    <location>
        <position position="1"/>
    </location>
</feature>
<dbReference type="AlphaFoldDB" id="X1D4A0"/>
<name>X1D4A0_9ZZZZ</name>